<evidence type="ECO:0000256" key="5">
    <source>
        <dbReference type="SAM" id="MobiDB-lite"/>
    </source>
</evidence>
<proteinExistence type="predicted"/>
<evidence type="ECO:0000256" key="1">
    <source>
        <dbReference type="ARBA" id="ARBA00004141"/>
    </source>
</evidence>
<feature type="region of interest" description="Disordered" evidence="5">
    <location>
        <begin position="62"/>
        <end position="82"/>
    </location>
</feature>
<gene>
    <name evidence="9" type="primary">LOC111011954</name>
</gene>
<evidence type="ECO:0000259" key="7">
    <source>
        <dbReference type="PROSITE" id="PS50801"/>
    </source>
</evidence>
<reference evidence="9" key="1">
    <citation type="submission" date="2025-08" db="UniProtKB">
        <authorList>
            <consortium name="RefSeq"/>
        </authorList>
    </citation>
    <scope>IDENTIFICATION</scope>
</reference>
<feature type="transmembrane region" description="Helical" evidence="6">
    <location>
        <begin position="451"/>
        <end position="472"/>
    </location>
</feature>
<keyword evidence="3 6" id="KW-1133">Transmembrane helix</keyword>
<sequence>MGSLPSETLALEMTETHLNVGDSRAGAGAGAETAQWLLNSPDPPTLWEEIVGAVKENAIPRSCTEAPTAKKKKKKSTSSSSGKQNIFKTAVSLLQKALPILSLSRNYKASKFRNDLMAGLTLASLSIPQSIGYANLAKLDPQFGLYTSAVPPLIYALMGSSREIAIGPVAVVSLLLSSMLQEIQDPVSDPVAYRRLVFTVTFFAGTFQAAFGLLRLGFLVDFLSHAAIVGFMAGAAILIGLQQMKGLLAISNFTTKTDLVSVLESVVKSVHQPWYPLNIVLGCSFLIFLLVARFIGRRKKKLFWVSAIAPLISVILSTLIVFLSRADKHGVKIVKQVKEGLNPISIHQLQFNSPTVGIAAKVGLIASIIALTEALAVGRSFASIKGYNLDGNKEMIAMGLMNITGSLTSCYLATGSFSRTAVNFSAGCESVMSNIVMAVTVMVMLQFFTRFLYFTPMAILASIILSALPGLIDINEALHIWKVDKLDFLACLGAFLGVLFHSVEFGLIVAVGISFAKILLISIRPATEEVGRLPRSDIFCNMKQFPMAMKTQGISIIRINSGLLCFANASFIKERIMRLVEADQDNDDDVEETTKEQPKQVVVDMCNVMNIDTSGIIALEELHKKLLLNDIRLTIACPKWEVIHKLKKTNFVERIEGRIFLSVGEAVDSCLENASKLPSLVTKVIVN</sequence>
<dbReference type="CDD" id="cd07042">
    <property type="entry name" value="STAS_SulP_like_sulfate_transporter"/>
    <property type="match status" value="1"/>
</dbReference>
<keyword evidence="4 6" id="KW-0472">Membrane</keyword>
<evidence type="ECO:0000313" key="8">
    <source>
        <dbReference type="Proteomes" id="UP000504603"/>
    </source>
</evidence>
<feature type="transmembrane region" description="Helical" evidence="6">
    <location>
        <begin position="302"/>
        <end position="323"/>
    </location>
</feature>
<feature type="transmembrane region" description="Helical" evidence="6">
    <location>
        <begin position="395"/>
        <end position="414"/>
    </location>
</feature>
<organism evidence="8 9">
    <name type="scientific">Momordica charantia</name>
    <name type="common">Bitter gourd</name>
    <name type="synonym">Balsam pear</name>
    <dbReference type="NCBI Taxonomy" id="3673"/>
    <lineage>
        <taxon>Eukaryota</taxon>
        <taxon>Viridiplantae</taxon>
        <taxon>Streptophyta</taxon>
        <taxon>Embryophyta</taxon>
        <taxon>Tracheophyta</taxon>
        <taxon>Spermatophyta</taxon>
        <taxon>Magnoliopsida</taxon>
        <taxon>eudicotyledons</taxon>
        <taxon>Gunneridae</taxon>
        <taxon>Pentapetalae</taxon>
        <taxon>rosids</taxon>
        <taxon>fabids</taxon>
        <taxon>Cucurbitales</taxon>
        <taxon>Cucurbitaceae</taxon>
        <taxon>Momordiceae</taxon>
        <taxon>Momordica</taxon>
    </lineage>
</organism>
<dbReference type="InterPro" id="IPR018045">
    <property type="entry name" value="S04_transporter_CS"/>
</dbReference>
<dbReference type="NCBIfam" id="TIGR00815">
    <property type="entry name" value="sulP"/>
    <property type="match status" value="1"/>
</dbReference>
<dbReference type="GeneID" id="111011954"/>
<dbReference type="InterPro" id="IPR002645">
    <property type="entry name" value="STAS_dom"/>
</dbReference>
<dbReference type="OrthoDB" id="288203at2759"/>
<evidence type="ECO:0000256" key="3">
    <source>
        <dbReference type="ARBA" id="ARBA00022989"/>
    </source>
</evidence>
<comment type="subcellular location">
    <subcellularLocation>
        <location evidence="1">Membrane</location>
        <topology evidence="1">Multi-pass membrane protein</topology>
    </subcellularLocation>
</comment>
<dbReference type="PROSITE" id="PS01130">
    <property type="entry name" value="SLC26A"/>
    <property type="match status" value="1"/>
</dbReference>
<dbReference type="GO" id="GO:0016020">
    <property type="term" value="C:membrane"/>
    <property type="evidence" value="ECO:0007669"/>
    <property type="project" value="UniProtKB-SubCell"/>
</dbReference>
<accession>A0A6J1CIP6</accession>
<dbReference type="AlphaFoldDB" id="A0A6J1CIP6"/>
<evidence type="ECO:0000256" key="2">
    <source>
        <dbReference type="ARBA" id="ARBA00022692"/>
    </source>
</evidence>
<feature type="transmembrane region" description="Helical" evidence="6">
    <location>
        <begin position="222"/>
        <end position="241"/>
    </location>
</feature>
<dbReference type="InterPro" id="IPR036513">
    <property type="entry name" value="STAS_dom_sf"/>
</dbReference>
<dbReference type="Proteomes" id="UP000504603">
    <property type="component" value="Unplaced"/>
</dbReference>
<dbReference type="Pfam" id="PF01740">
    <property type="entry name" value="STAS"/>
    <property type="match status" value="1"/>
</dbReference>
<keyword evidence="8" id="KW-1185">Reference proteome</keyword>
<dbReference type="Pfam" id="PF00916">
    <property type="entry name" value="Sulfate_transp"/>
    <property type="match status" value="1"/>
</dbReference>
<dbReference type="PANTHER" id="PTHR11814">
    <property type="entry name" value="SULFATE TRANSPORTER"/>
    <property type="match status" value="1"/>
</dbReference>
<evidence type="ECO:0000256" key="4">
    <source>
        <dbReference type="ARBA" id="ARBA00023136"/>
    </source>
</evidence>
<dbReference type="InterPro" id="IPR001902">
    <property type="entry name" value="SLC26A/SulP_fam"/>
</dbReference>
<feature type="transmembrane region" description="Helical" evidence="6">
    <location>
        <begin position="196"/>
        <end position="216"/>
    </location>
</feature>
<evidence type="ECO:0000313" key="9">
    <source>
        <dbReference type="RefSeq" id="XP_022141650.1"/>
    </source>
</evidence>
<feature type="domain" description="STAS" evidence="7">
    <location>
        <begin position="561"/>
        <end position="670"/>
    </location>
</feature>
<dbReference type="SUPFAM" id="SSF52091">
    <property type="entry name" value="SpoIIaa-like"/>
    <property type="match status" value="1"/>
</dbReference>
<dbReference type="KEGG" id="mcha:111011954"/>
<dbReference type="Gene3D" id="3.30.750.24">
    <property type="entry name" value="STAS domain"/>
    <property type="match status" value="1"/>
</dbReference>
<feature type="transmembrane region" description="Helical" evidence="6">
    <location>
        <begin position="420"/>
        <end position="444"/>
    </location>
</feature>
<dbReference type="InterPro" id="IPR011547">
    <property type="entry name" value="SLC26A/SulP_dom"/>
</dbReference>
<evidence type="ECO:0000256" key="6">
    <source>
        <dbReference type="SAM" id="Phobius"/>
    </source>
</evidence>
<protein>
    <submittedName>
        <fullName evidence="9">Low affinity sulfate transporter 3</fullName>
    </submittedName>
</protein>
<dbReference type="RefSeq" id="XP_022141650.1">
    <property type="nucleotide sequence ID" value="XM_022285958.1"/>
</dbReference>
<dbReference type="PROSITE" id="PS50801">
    <property type="entry name" value="STAS"/>
    <property type="match status" value="1"/>
</dbReference>
<name>A0A6J1CIP6_MOMCH</name>
<feature type="transmembrane region" description="Helical" evidence="6">
    <location>
        <begin position="275"/>
        <end position="296"/>
    </location>
</feature>
<dbReference type="GO" id="GO:0008271">
    <property type="term" value="F:secondary active sulfate transmembrane transporter activity"/>
    <property type="evidence" value="ECO:0007669"/>
    <property type="project" value="InterPro"/>
</dbReference>
<keyword evidence="2 6" id="KW-0812">Transmembrane</keyword>
<feature type="transmembrane region" description="Helical" evidence="6">
    <location>
        <begin position="492"/>
        <end position="516"/>
    </location>
</feature>